<feature type="compositionally biased region" description="Acidic residues" evidence="1">
    <location>
        <begin position="114"/>
        <end position="124"/>
    </location>
</feature>
<keyword evidence="3" id="KW-1185">Reference proteome</keyword>
<evidence type="ECO:0000313" key="2">
    <source>
        <dbReference type="EMBL" id="CAB1412567.1"/>
    </source>
</evidence>
<protein>
    <submittedName>
        <fullName evidence="2">Uncharacterized protein</fullName>
    </submittedName>
</protein>
<reference evidence="2" key="1">
    <citation type="submission" date="2020-03" db="EMBL/GenBank/DDBJ databases">
        <authorList>
            <person name="Weist P."/>
        </authorList>
    </citation>
    <scope>NUCLEOTIDE SEQUENCE</scope>
</reference>
<dbReference type="EMBL" id="CADEAL010000008">
    <property type="protein sequence ID" value="CAB1412567.1"/>
    <property type="molecule type" value="Genomic_DNA"/>
</dbReference>
<comment type="caution">
    <text evidence="2">The sequence shown here is derived from an EMBL/GenBank/DDBJ whole genome shotgun (WGS) entry which is preliminary data.</text>
</comment>
<feature type="region of interest" description="Disordered" evidence="1">
    <location>
        <begin position="84"/>
        <end position="137"/>
    </location>
</feature>
<sequence length="137" mass="15453">MSEKRGQELKQQFEVRSSERFLFFGKVPPLELFGDDWILTGTLIAAVGTHRVPAKVPGSWRKLLKRFLADREILRAGNVYTLLSPAEAESRGGEDGDTERDTERQRSSGPPTDTDSDATAEATEDLWCRKKTRLEKT</sequence>
<dbReference type="Proteomes" id="UP001153269">
    <property type="component" value="Unassembled WGS sequence"/>
</dbReference>
<evidence type="ECO:0000256" key="1">
    <source>
        <dbReference type="SAM" id="MobiDB-lite"/>
    </source>
</evidence>
<dbReference type="AlphaFoldDB" id="A0A9N7TGC4"/>
<gene>
    <name evidence="2" type="ORF">PLEPLA_LOCUS260</name>
</gene>
<evidence type="ECO:0000313" key="3">
    <source>
        <dbReference type="Proteomes" id="UP001153269"/>
    </source>
</evidence>
<name>A0A9N7TGC4_PLEPL</name>
<feature type="compositionally biased region" description="Basic and acidic residues" evidence="1">
    <location>
        <begin position="88"/>
        <end position="106"/>
    </location>
</feature>
<organism evidence="2 3">
    <name type="scientific">Pleuronectes platessa</name>
    <name type="common">European plaice</name>
    <dbReference type="NCBI Taxonomy" id="8262"/>
    <lineage>
        <taxon>Eukaryota</taxon>
        <taxon>Metazoa</taxon>
        <taxon>Chordata</taxon>
        <taxon>Craniata</taxon>
        <taxon>Vertebrata</taxon>
        <taxon>Euteleostomi</taxon>
        <taxon>Actinopterygii</taxon>
        <taxon>Neopterygii</taxon>
        <taxon>Teleostei</taxon>
        <taxon>Neoteleostei</taxon>
        <taxon>Acanthomorphata</taxon>
        <taxon>Carangaria</taxon>
        <taxon>Pleuronectiformes</taxon>
        <taxon>Pleuronectoidei</taxon>
        <taxon>Pleuronectidae</taxon>
        <taxon>Pleuronectes</taxon>
    </lineage>
</organism>
<accession>A0A9N7TGC4</accession>
<proteinExistence type="predicted"/>